<dbReference type="PANTHER" id="PTHR13471">
    <property type="entry name" value="TETRATRICOPEPTIDE-LIKE HELICAL"/>
    <property type="match status" value="1"/>
</dbReference>
<sequence>MDPSQPLPAVETTAPPSSEAAKSSLFPVFPITNSSLQITTSSVPQWLSNSSFTTNISVINNDVASLLNRETAQSPSQDDDSEENRPQEKSLPPTYAILESSESDGEGIEREDKRSKRKKKKKRKRDRSAERSGFDGYGSRKSRVGAWADSEANTAKDYYFDSHGDRDNLAFGILNY</sequence>
<dbReference type="Proteomes" id="UP000242715">
    <property type="component" value="Unassembled WGS sequence"/>
</dbReference>
<feature type="compositionally biased region" description="Basic residues" evidence="4">
    <location>
        <begin position="115"/>
        <end position="126"/>
    </location>
</feature>
<evidence type="ECO:0000256" key="2">
    <source>
        <dbReference type="ARBA" id="ARBA00009265"/>
    </source>
</evidence>
<accession>A0A2Z6NM16</accession>
<evidence type="ECO:0000256" key="4">
    <source>
        <dbReference type="SAM" id="MobiDB-lite"/>
    </source>
</evidence>
<gene>
    <name evidence="5" type="ORF">TSUD_297410</name>
</gene>
<reference evidence="6" key="1">
    <citation type="journal article" date="2017" name="Front. Plant Sci.">
        <title>Climate Clever Clovers: New Paradigm to Reduce the Environmental Footprint of Ruminants by Breeding Low Methanogenic Forages Utilizing Haplotype Variation.</title>
        <authorList>
            <person name="Kaur P."/>
            <person name="Appels R."/>
            <person name="Bayer P.E."/>
            <person name="Keeble-Gagnere G."/>
            <person name="Wang J."/>
            <person name="Hirakawa H."/>
            <person name="Shirasawa K."/>
            <person name="Vercoe P."/>
            <person name="Stefanova K."/>
            <person name="Durmic Z."/>
            <person name="Nichols P."/>
            <person name="Revell C."/>
            <person name="Isobe S.N."/>
            <person name="Edwards D."/>
            <person name="Erskine W."/>
        </authorList>
    </citation>
    <scope>NUCLEOTIDE SEQUENCE [LARGE SCALE GENOMIC DNA]</scope>
    <source>
        <strain evidence="6">cv. Daliak</strain>
    </source>
</reference>
<dbReference type="EMBL" id="DF974123">
    <property type="protein sequence ID" value="GAU45438.1"/>
    <property type="molecule type" value="Genomic_DNA"/>
</dbReference>
<organism evidence="5 6">
    <name type="scientific">Trifolium subterraneum</name>
    <name type="common">Subterranean clover</name>
    <dbReference type="NCBI Taxonomy" id="3900"/>
    <lineage>
        <taxon>Eukaryota</taxon>
        <taxon>Viridiplantae</taxon>
        <taxon>Streptophyta</taxon>
        <taxon>Embryophyta</taxon>
        <taxon>Tracheophyta</taxon>
        <taxon>Spermatophyta</taxon>
        <taxon>Magnoliopsida</taxon>
        <taxon>eudicotyledons</taxon>
        <taxon>Gunneridae</taxon>
        <taxon>Pentapetalae</taxon>
        <taxon>rosids</taxon>
        <taxon>fabids</taxon>
        <taxon>Fabales</taxon>
        <taxon>Fabaceae</taxon>
        <taxon>Papilionoideae</taxon>
        <taxon>50 kb inversion clade</taxon>
        <taxon>NPAAA clade</taxon>
        <taxon>Hologalegina</taxon>
        <taxon>IRL clade</taxon>
        <taxon>Trifolieae</taxon>
        <taxon>Trifolium</taxon>
    </lineage>
</organism>
<dbReference type="OrthoDB" id="1749620at2759"/>
<keyword evidence="6" id="KW-1185">Reference proteome</keyword>
<feature type="compositionally biased region" description="Polar residues" evidence="4">
    <location>
        <begin position="67"/>
        <end position="76"/>
    </location>
</feature>
<evidence type="ECO:0000313" key="5">
    <source>
        <dbReference type="EMBL" id="GAU45438.1"/>
    </source>
</evidence>
<dbReference type="AlphaFoldDB" id="A0A2Z6NM16"/>
<protein>
    <submittedName>
        <fullName evidence="5">Uncharacterized protein</fullName>
    </submittedName>
</protein>
<comment type="similarity">
    <text evidence="2">Belongs to the NRDE2 family.</text>
</comment>
<feature type="region of interest" description="Disordered" evidence="4">
    <location>
        <begin position="67"/>
        <end position="148"/>
    </location>
</feature>
<feature type="region of interest" description="Disordered" evidence="4">
    <location>
        <begin position="1"/>
        <end position="22"/>
    </location>
</feature>
<proteinExistence type="inferred from homology"/>
<evidence type="ECO:0000256" key="3">
    <source>
        <dbReference type="ARBA" id="ARBA00023242"/>
    </source>
</evidence>
<evidence type="ECO:0000313" key="6">
    <source>
        <dbReference type="Proteomes" id="UP000242715"/>
    </source>
</evidence>
<dbReference type="InterPro" id="IPR013633">
    <property type="entry name" value="NRDE-2"/>
</dbReference>
<keyword evidence="3" id="KW-0539">Nucleus</keyword>
<evidence type="ECO:0000256" key="1">
    <source>
        <dbReference type="ARBA" id="ARBA00004123"/>
    </source>
</evidence>
<dbReference type="GO" id="GO:0031048">
    <property type="term" value="P:regulatory ncRNA-mediated heterochromatin formation"/>
    <property type="evidence" value="ECO:0007669"/>
    <property type="project" value="TreeGrafter"/>
</dbReference>
<comment type="subcellular location">
    <subcellularLocation>
        <location evidence="1">Nucleus</location>
    </subcellularLocation>
</comment>
<dbReference type="PANTHER" id="PTHR13471:SF0">
    <property type="entry name" value="NUCLEAR EXOSOME REGULATOR NRDE2"/>
    <property type="match status" value="1"/>
</dbReference>
<name>A0A2Z6NM16_TRISU</name>
<dbReference type="GO" id="GO:1902369">
    <property type="term" value="P:negative regulation of RNA catabolic process"/>
    <property type="evidence" value="ECO:0007669"/>
    <property type="project" value="TreeGrafter"/>
</dbReference>
<dbReference type="GO" id="GO:0071013">
    <property type="term" value="C:catalytic step 2 spliceosome"/>
    <property type="evidence" value="ECO:0007669"/>
    <property type="project" value="TreeGrafter"/>
</dbReference>